<dbReference type="InterPro" id="IPR006638">
    <property type="entry name" value="Elp3/MiaA/NifB-like_rSAM"/>
</dbReference>
<dbReference type="PROSITE" id="PS51918">
    <property type="entry name" value="RADICAL_SAM"/>
    <property type="match status" value="1"/>
</dbReference>
<dbReference type="InterPro" id="IPR013785">
    <property type="entry name" value="Aldolase_TIM"/>
</dbReference>
<protein>
    <recommendedName>
        <fullName evidence="5">Radical SAM core domain-containing protein</fullName>
    </recommendedName>
</protein>
<dbReference type="RefSeq" id="WP_013266266.1">
    <property type="nucleotide sequence ID" value="NC_014374.1"/>
</dbReference>
<keyword evidence="2" id="KW-0479">Metal-binding</keyword>
<dbReference type="HOGENOM" id="CLU_048071_0_0_2"/>
<accession>D9Q0B6</accession>
<dbReference type="PANTHER" id="PTHR11228">
    <property type="entry name" value="RADICAL SAM DOMAIN PROTEIN"/>
    <property type="match status" value="1"/>
</dbReference>
<dbReference type="EMBL" id="CP001742">
    <property type="protein sequence ID" value="ADL18754.1"/>
    <property type="molecule type" value="Genomic_DNA"/>
</dbReference>
<dbReference type="PANTHER" id="PTHR11228:SF35">
    <property type="entry name" value="MOLYBDENUM COFACTOR BIOSYNTHESIS PROTEIN A-RELATED"/>
    <property type="match status" value="1"/>
</dbReference>
<dbReference type="SFLD" id="SFLDG01067">
    <property type="entry name" value="SPASM/twitch_domain_containing"/>
    <property type="match status" value="1"/>
</dbReference>
<feature type="domain" description="Radical SAM core" evidence="5">
    <location>
        <begin position="38"/>
        <end position="271"/>
    </location>
</feature>
<dbReference type="STRING" id="666510.ASAC_0347"/>
<dbReference type="GeneID" id="9498570"/>
<evidence type="ECO:0000259" key="5">
    <source>
        <dbReference type="PROSITE" id="PS51918"/>
    </source>
</evidence>
<evidence type="ECO:0000256" key="1">
    <source>
        <dbReference type="ARBA" id="ARBA00022691"/>
    </source>
</evidence>
<dbReference type="KEGG" id="asc:ASAC_0347"/>
<dbReference type="GO" id="GO:0003824">
    <property type="term" value="F:catalytic activity"/>
    <property type="evidence" value="ECO:0007669"/>
    <property type="project" value="InterPro"/>
</dbReference>
<dbReference type="GO" id="GO:0046872">
    <property type="term" value="F:metal ion binding"/>
    <property type="evidence" value="ECO:0007669"/>
    <property type="project" value="UniProtKB-KW"/>
</dbReference>
<dbReference type="AlphaFoldDB" id="D9Q0B6"/>
<dbReference type="GO" id="GO:0051536">
    <property type="term" value="F:iron-sulfur cluster binding"/>
    <property type="evidence" value="ECO:0007669"/>
    <property type="project" value="UniProtKB-KW"/>
</dbReference>
<organism evidence="6 7">
    <name type="scientific">Acidilobus saccharovorans (strain DSM 16705 / JCM 18335 / VKM B-2471 / 345-15)</name>
    <dbReference type="NCBI Taxonomy" id="666510"/>
    <lineage>
        <taxon>Archaea</taxon>
        <taxon>Thermoproteota</taxon>
        <taxon>Thermoprotei</taxon>
        <taxon>Acidilobales</taxon>
        <taxon>Acidilobaceae</taxon>
        <taxon>Acidilobus</taxon>
    </lineage>
</organism>
<dbReference type="OrthoDB" id="371936at2157"/>
<dbReference type="InterPro" id="IPR007197">
    <property type="entry name" value="rSAM"/>
</dbReference>
<keyword evidence="4" id="KW-0411">Iron-sulfur</keyword>
<evidence type="ECO:0000313" key="6">
    <source>
        <dbReference type="EMBL" id="ADL18754.1"/>
    </source>
</evidence>
<dbReference type="CDD" id="cd01335">
    <property type="entry name" value="Radical_SAM"/>
    <property type="match status" value="1"/>
</dbReference>
<name>D9Q0B6_ACIS3</name>
<keyword evidence="7" id="KW-1185">Reference proteome</keyword>
<dbReference type="InterPro" id="IPR050377">
    <property type="entry name" value="Radical_SAM_PqqE_MftC-like"/>
</dbReference>
<dbReference type="InterPro" id="IPR058240">
    <property type="entry name" value="rSAM_sf"/>
</dbReference>
<keyword evidence="1" id="KW-0949">S-adenosyl-L-methionine</keyword>
<keyword evidence="3" id="KW-0408">Iron</keyword>
<dbReference type="InParanoid" id="D9Q0B6"/>
<evidence type="ECO:0000256" key="2">
    <source>
        <dbReference type="ARBA" id="ARBA00022723"/>
    </source>
</evidence>
<dbReference type="eggNOG" id="arCOG00951">
    <property type="taxonomic scope" value="Archaea"/>
</dbReference>
<dbReference type="Gene3D" id="3.20.20.70">
    <property type="entry name" value="Aldolase class I"/>
    <property type="match status" value="1"/>
</dbReference>
<evidence type="ECO:0000256" key="3">
    <source>
        <dbReference type="ARBA" id="ARBA00023004"/>
    </source>
</evidence>
<reference evidence="6 7" key="1">
    <citation type="journal article" date="2010" name="Appl. Environ. Microbiol.">
        <title>The genome sequence of the crenarchaeon Acidilobus saccharovorans supports a new order, Acidilobales, and suggests an important ecological role in terrestrial acidic hot springs.</title>
        <authorList>
            <person name="Mardanov A.V."/>
            <person name="Svetlitchnyi V.A."/>
            <person name="Beletsky A.V."/>
            <person name="Prokofeva M.I."/>
            <person name="Bonch-Osmolovskaya E.A."/>
            <person name="Ravin N.V."/>
            <person name="Skryabin K.G."/>
        </authorList>
    </citation>
    <scope>NUCLEOTIDE SEQUENCE [LARGE SCALE GENOMIC DNA]</scope>
    <source>
        <strain evidence="7">DSM 16705 / JCM 18335 / VKM B-2471 / 345-15</strain>
    </source>
</reference>
<dbReference type="SFLD" id="SFLDG01110">
    <property type="entry name" value="Uncharacterised_Radical_SAM_Su"/>
    <property type="match status" value="1"/>
</dbReference>
<evidence type="ECO:0000313" key="7">
    <source>
        <dbReference type="Proteomes" id="UP000000346"/>
    </source>
</evidence>
<dbReference type="SUPFAM" id="SSF102114">
    <property type="entry name" value="Radical SAM enzymes"/>
    <property type="match status" value="1"/>
</dbReference>
<dbReference type="Pfam" id="PF04055">
    <property type="entry name" value="Radical_SAM"/>
    <property type="match status" value="1"/>
</dbReference>
<dbReference type="Proteomes" id="UP000000346">
    <property type="component" value="Chromosome"/>
</dbReference>
<dbReference type="SFLD" id="SFLDS00029">
    <property type="entry name" value="Radical_SAM"/>
    <property type="match status" value="1"/>
</dbReference>
<sequence length="352" mass="39461">MYDCAYDIREGPKVYNRALYKIYRNFPLMGHIAFGVIERGSNVIQVRPSTLCFHNCIFCSVDAGPGSKHRRAEYVVYDVEWLAKWAGEVARAKGGDVEALIDGVGEPLTNPRIIELVKLLKQEKGIKRVAIETHGGSLSVELGKRLYEAGLDRINLSIDAVDPELARRMAGASWYNVESVIQTVRKLVEETKLDIVLTPVIVPGLNDKELPRIINLARELKLGVRSGWPTGVLAQKYEEHKYGRRPPGVKPWGWGKFYAYLKDLEAKTGYKLIPSPAELGFSQAPRIDKPYRKGDKVTLMVASEGWLKNEMLGVDPECSRVFSIVGVRAPIGSKVRVKVIEDENNIYIARPE</sequence>
<dbReference type="SMART" id="SM00729">
    <property type="entry name" value="Elp3"/>
    <property type="match status" value="1"/>
</dbReference>
<proteinExistence type="predicted"/>
<gene>
    <name evidence="6" type="ordered locus">ASAC_0347</name>
</gene>
<dbReference type="InterPro" id="IPR040088">
    <property type="entry name" value="MJ0103-like"/>
</dbReference>
<evidence type="ECO:0000256" key="4">
    <source>
        <dbReference type="ARBA" id="ARBA00023014"/>
    </source>
</evidence>